<gene>
    <name evidence="1" type="ORF">DC094_04960</name>
</gene>
<name>A0A2V1H306_9GAMM</name>
<keyword evidence="2" id="KW-1185">Reference proteome</keyword>
<protein>
    <submittedName>
        <fullName evidence="1">Uncharacterized protein</fullName>
    </submittedName>
</protein>
<organism evidence="1 2">
    <name type="scientific">Pelagibaculum spongiae</name>
    <dbReference type="NCBI Taxonomy" id="2080658"/>
    <lineage>
        <taxon>Bacteria</taxon>
        <taxon>Pseudomonadati</taxon>
        <taxon>Pseudomonadota</taxon>
        <taxon>Gammaproteobacteria</taxon>
        <taxon>Oceanospirillales</taxon>
        <taxon>Pelagibaculum</taxon>
    </lineage>
</organism>
<evidence type="ECO:0000313" key="2">
    <source>
        <dbReference type="Proteomes" id="UP000244906"/>
    </source>
</evidence>
<accession>A0A2V1H306</accession>
<dbReference type="AlphaFoldDB" id="A0A2V1H306"/>
<evidence type="ECO:0000313" key="1">
    <source>
        <dbReference type="EMBL" id="PVZ72360.1"/>
    </source>
</evidence>
<dbReference type="Proteomes" id="UP000244906">
    <property type="component" value="Unassembled WGS sequence"/>
</dbReference>
<reference evidence="1 2" key="1">
    <citation type="submission" date="2018-04" db="EMBL/GenBank/DDBJ databases">
        <title>Thalassorhabdus spongiae gen. nov., sp. nov., isolated from a marine sponge in South-West Iceland.</title>
        <authorList>
            <person name="Knobloch S."/>
            <person name="Daussin A."/>
            <person name="Johannsson R."/>
            <person name="Marteinsson V.T."/>
        </authorList>
    </citation>
    <scope>NUCLEOTIDE SEQUENCE [LARGE SCALE GENOMIC DNA]</scope>
    <source>
        <strain evidence="1 2">Hp12</strain>
    </source>
</reference>
<dbReference type="EMBL" id="QDDL01000001">
    <property type="protein sequence ID" value="PVZ72360.1"/>
    <property type="molecule type" value="Genomic_DNA"/>
</dbReference>
<sequence length="196" mass="22282">MHQKLFRFTAENNDHCKIIFLTMGDYSREQVNESAQLLMNHHRSRAPHLVTDLSGGTGFDVINRTILYSMEQSDSSIRQATFKNYGPHLGKRPVDDRNGILKRIGVERYLAAYAVGSDKNEVIVIDDSKRVREQVNLINRKCVSKLDIYDPQAEDYQMQLAYIGCRILYYQRAALKAEHEATTGSGSPKLMKPGGM</sequence>
<dbReference type="RefSeq" id="WP_116685946.1">
    <property type="nucleotide sequence ID" value="NZ_CAWNYD010000001.1"/>
</dbReference>
<comment type="caution">
    <text evidence="1">The sequence shown here is derived from an EMBL/GenBank/DDBJ whole genome shotgun (WGS) entry which is preliminary data.</text>
</comment>
<proteinExistence type="predicted"/>